<proteinExistence type="predicted"/>
<dbReference type="EMBL" id="MN740676">
    <property type="protein sequence ID" value="QHS80261.1"/>
    <property type="molecule type" value="Genomic_DNA"/>
</dbReference>
<name>A0A6C0ALP3_9ZZZZ</name>
<dbReference type="AlphaFoldDB" id="A0A6C0ALP3"/>
<evidence type="ECO:0000313" key="1">
    <source>
        <dbReference type="EMBL" id="QHS80261.1"/>
    </source>
</evidence>
<accession>A0A6C0ALP3</accession>
<reference evidence="1" key="1">
    <citation type="journal article" date="2020" name="Nature">
        <title>Giant virus diversity and host interactions through global metagenomics.</title>
        <authorList>
            <person name="Schulz F."/>
            <person name="Roux S."/>
            <person name="Paez-Espino D."/>
            <person name="Jungbluth S."/>
            <person name="Walsh D.A."/>
            <person name="Denef V.J."/>
            <person name="McMahon K.D."/>
            <person name="Konstantinidis K.T."/>
            <person name="Eloe-Fadrosh E.A."/>
            <person name="Kyrpides N.C."/>
            <person name="Woyke T."/>
        </authorList>
    </citation>
    <scope>NUCLEOTIDE SEQUENCE</scope>
    <source>
        <strain evidence="1">GVMAG-S-1039698-54</strain>
    </source>
</reference>
<protein>
    <submittedName>
        <fullName evidence="1">Uncharacterized protein</fullName>
    </submittedName>
</protein>
<sequence>MSEKKAKDLEVEITVEKSSEAKNELFDQCYQLLKLKTNNSEINIANIMNIVKFSMEVVETSKAKGKQQKKLVIELVEQIVRDAPISDDKEKFLLDMISNGVLSHTIDLVIDASKGNLNINTVGKYAKNVGNSCFSACFKK</sequence>
<organism evidence="1">
    <name type="scientific">viral metagenome</name>
    <dbReference type="NCBI Taxonomy" id="1070528"/>
    <lineage>
        <taxon>unclassified sequences</taxon>
        <taxon>metagenomes</taxon>
        <taxon>organismal metagenomes</taxon>
    </lineage>
</organism>